<protein>
    <submittedName>
        <fullName evidence="1">Uncharacterized protein</fullName>
    </submittedName>
</protein>
<comment type="caution">
    <text evidence="1">The sequence shown here is derived from an EMBL/GenBank/DDBJ whole genome shotgun (WGS) entry which is preliminary data.</text>
</comment>
<dbReference type="EMBL" id="LAZR01005912">
    <property type="protein sequence ID" value="KKM96189.1"/>
    <property type="molecule type" value="Genomic_DNA"/>
</dbReference>
<organism evidence="1">
    <name type="scientific">marine sediment metagenome</name>
    <dbReference type="NCBI Taxonomy" id="412755"/>
    <lineage>
        <taxon>unclassified sequences</taxon>
        <taxon>metagenomes</taxon>
        <taxon>ecological metagenomes</taxon>
    </lineage>
</organism>
<name>A0A0F9LMA5_9ZZZZ</name>
<gene>
    <name evidence="1" type="ORF">LCGC14_1180570</name>
</gene>
<proteinExistence type="predicted"/>
<dbReference type="AlphaFoldDB" id="A0A0F9LMA5"/>
<evidence type="ECO:0000313" key="1">
    <source>
        <dbReference type="EMBL" id="KKM96189.1"/>
    </source>
</evidence>
<reference evidence="1" key="1">
    <citation type="journal article" date="2015" name="Nature">
        <title>Complex archaea that bridge the gap between prokaryotes and eukaryotes.</title>
        <authorList>
            <person name="Spang A."/>
            <person name="Saw J.H."/>
            <person name="Jorgensen S.L."/>
            <person name="Zaremba-Niedzwiedzka K."/>
            <person name="Martijn J."/>
            <person name="Lind A.E."/>
            <person name="van Eijk R."/>
            <person name="Schleper C."/>
            <person name="Guy L."/>
            <person name="Ettema T.J."/>
        </authorList>
    </citation>
    <scope>NUCLEOTIDE SEQUENCE</scope>
</reference>
<accession>A0A0F9LMA5</accession>
<sequence length="68" mass="7874">MKKRHKVNIRQVCASIRLDLIAKFGIEVPNEDVTIIWKGGDYREIYVHALTRRVGGSIKEQFYTIGEI</sequence>